<evidence type="ECO:0000256" key="1">
    <source>
        <dbReference type="SAM" id="MobiDB-lite"/>
    </source>
</evidence>
<feature type="compositionally biased region" description="Polar residues" evidence="1">
    <location>
        <begin position="23"/>
        <end position="36"/>
    </location>
</feature>
<name>A0A2A2IF77_9BACI</name>
<comment type="caution">
    <text evidence="2">The sequence shown here is derived from an EMBL/GenBank/DDBJ whole genome shotgun (WGS) entry which is preliminary data.</text>
</comment>
<dbReference type="Proteomes" id="UP000218887">
    <property type="component" value="Unassembled WGS sequence"/>
</dbReference>
<reference evidence="2 3" key="1">
    <citation type="submission" date="2017-08" db="EMBL/GenBank/DDBJ databases">
        <title>Virgibacillus indicus sp. nov. and Virgibacillus profoundi sp. nov, two moderately halophilic bacteria isolated from marine sediment by using the Microfluidic Streak Plate.</title>
        <authorList>
            <person name="Xu B."/>
            <person name="Hu B."/>
            <person name="Wang J."/>
            <person name="Zhu Y."/>
            <person name="Huang L."/>
            <person name="Du W."/>
            <person name="Huang Y."/>
        </authorList>
    </citation>
    <scope>NUCLEOTIDE SEQUENCE [LARGE SCALE GENOMIC DNA]</scope>
    <source>
        <strain evidence="2 3">IO3-P3-H5</strain>
    </source>
</reference>
<proteinExistence type="predicted"/>
<dbReference type="EMBL" id="NPOA01000006">
    <property type="protein sequence ID" value="PAV29743.1"/>
    <property type="molecule type" value="Genomic_DNA"/>
</dbReference>
<keyword evidence="3" id="KW-1185">Reference proteome</keyword>
<dbReference type="AlphaFoldDB" id="A0A2A2IF77"/>
<sequence length="317" mass="35844">MSDVMKQVVQEILQGNKKIASNKAVNNSEKSESVPSVKNIKRPNYQRLKKEERLSYTKRNSRAPLKEPKTIGNKRSGSTSPEQFNEKSISALHSMSLVQGNVPKKHHTFTHGNNPKINKARIIGKTKNGGCVWFFPKLPKKLMGSFQRPLNSAAVGVVKMPDCLPSYLLVINEVIQNNQEIKFHLSWNKDAGTPFTAELYDDNVDRLGKLMNDLYQKLNRRSFKQYETYTAVSPSSWLSSQLNISKTVEGIAILEGISYYTSIVLMDSLLKNFETSDFNYEINSNYLLLSGNYHVISKLIAELKTEAARLISSDTDF</sequence>
<accession>A0A2A2IF77</accession>
<feature type="region of interest" description="Disordered" evidence="1">
    <location>
        <begin position="20"/>
        <end position="84"/>
    </location>
</feature>
<evidence type="ECO:0000313" key="2">
    <source>
        <dbReference type="EMBL" id="PAV29743.1"/>
    </source>
</evidence>
<gene>
    <name evidence="2" type="ORF">CIL05_10275</name>
</gene>
<feature type="compositionally biased region" description="Polar residues" evidence="1">
    <location>
        <begin position="73"/>
        <end position="84"/>
    </location>
</feature>
<protein>
    <submittedName>
        <fullName evidence="2">Uncharacterized protein</fullName>
    </submittedName>
</protein>
<evidence type="ECO:0000313" key="3">
    <source>
        <dbReference type="Proteomes" id="UP000218887"/>
    </source>
</evidence>
<organism evidence="2 3">
    <name type="scientific">Virgibacillus profundi</name>
    <dbReference type="NCBI Taxonomy" id="2024555"/>
    <lineage>
        <taxon>Bacteria</taxon>
        <taxon>Bacillati</taxon>
        <taxon>Bacillota</taxon>
        <taxon>Bacilli</taxon>
        <taxon>Bacillales</taxon>
        <taxon>Bacillaceae</taxon>
        <taxon>Virgibacillus</taxon>
    </lineage>
</organism>